<dbReference type="Proteomes" id="UP001342826">
    <property type="component" value="Unassembled WGS sequence"/>
</dbReference>
<dbReference type="RefSeq" id="WP_082799824.1">
    <property type="nucleotide sequence ID" value="NZ_JARTFQ010000006.1"/>
</dbReference>
<evidence type="ECO:0000313" key="4">
    <source>
        <dbReference type="EMBL" id="MED4401527.1"/>
    </source>
</evidence>
<feature type="region of interest" description="Disordered" evidence="3">
    <location>
        <begin position="151"/>
        <end position="173"/>
    </location>
</feature>
<keyword evidence="5" id="KW-1185">Reference proteome</keyword>
<organism evidence="4 5">
    <name type="scientific">Metabacillus fastidiosus</name>
    <dbReference type="NCBI Taxonomy" id="1458"/>
    <lineage>
        <taxon>Bacteria</taxon>
        <taxon>Bacillati</taxon>
        <taxon>Bacillota</taxon>
        <taxon>Bacilli</taxon>
        <taxon>Bacillales</taxon>
        <taxon>Bacillaceae</taxon>
        <taxon>Metabacillus</taxon>
    </lineage>
</organism>
<keyword evidence="2" id="KW-1005">Bacterial flagellum biogenesis</keyword>
<keyword evidence="4" id="KW-0966">Cell projection</keyword>
<comment type="similarity">
    <text evidence="1">Belongs to the FlgD family.</text>
</comment>
<gene>
    <name evidence="4" type="primary">flgD</name>
    <name evidence="4" type="ORF">P9271_09395</name>
</gene>
<dbReference type="InterPro" id="IPR005648">
    <property type="entry name" value="FlgD"/>
</dbReference>
<keyword evidence="4" id="KW-0969">Cilium</keyword>
<comment type="caution">
    <text evidence="4">The sequence shown here is derived from an EMBL/GenBank/DDBJ whole genome shotgun (WGS) entry which is preliminary data.</text>
</comment>
<name>A0ABU6NWM4_9BACI</name>
<dbReference type="GeneID" id="301139639"/>
<evidence type="ECO:0000313" key="5">
    <source>
        <dbReference type="Proteomes" id="UP001342826"/>
    </source>
</evidence>
<dbReference type="NCBIfam" id="NF007197">
    <property type="entry name" value="PRK09618.1"/>
    <property type="match status" value="1"/>
</dbReference>
<accession>A0ABU6NWM4</accession>
<evidence type="ECO:0000256" key="1">
    <source>
        <dbReference type="ARBA" id="ARBA00010577"/>
    </source>
</evidence>
<proteinExistence type="inferred from homology"/>
<evidence type="ECO:0000256" key="3">
    <source>
        <dbReference type="SAM" id="MobiDB-lite"/>
    </source>
</evidence>
<keyword evidence="4" id="KW-0282">Flagellum</keyword>
<dbReference type="Pfam" id="PF03963">
    <property type="entry name" value="FlgD"/>
    <property type="match status" value="1"/>
</dbReference>
<feature type="compositionally biased region" description="Basic and acidic residues" evidence="3">
    <location>
        <begin position="151"/>
        <end position="166"/>
    </location>
</feature>
<dbReference type="EMBL" id="JARTFS010000006">
    <property type="protein sequence ID" value="MED4401527.1"/>
    <property type="molecule type" value="Genomic_DNA"/>
</dbReference>
<reference evidence="4 5" key="1">
    <citation type="submission" date="2023-03" db="EMBL/GenBank/DDBJ databases">
        <title>Bacillus Genome Sequencing.</title>
        <authorList>
            <person name="Dunlap C."/>
        </authorList>
    </citation>
    <scope>NUCLEOTIDE SEQUENCE [LARGE SCALE GENOMIC DNA]</scope>
    <source>
        <strain evidence="4 5">NRS-1717</strain>
    </source>
</reference>
<protein>
    <submittedName>
        <fullName evidence="4">Flagellar hook assembly protein FlgD</fullName>
    </submittedName>
</protein>
<sequence length="173" mass="19157">MSNSTAISSDLYLSNKVETRKTGNSSLGKDEFLKILIAQLQNQDPLKPMEDKEFIAQMASFSSLEQMTNLNKTMENFILSQSSNEMLRYSEMIGKKVEWRDIAAGSESTVETGSGIVKSIKRKDGMIVLELDNGKEIMSYAVTKIVDAEAKPAIESKPESESKLESENTSETA</sequence>
<evidence type="ECO:0000256" key="2">
    <source>
        <dbReference type="ARBA" id="ARBA00022795"/>
    </source>
</evidence>